<reference evidence="2 3" key="1">
    <citation type="journal article" date="2016" name="Nat. Commun.">
        <title>Thousands of microbial genomes shed light on interconnected biogeochemical processes in an aquifer system.</title>
        <authorList>
            <person name="Anantharaman K."/>
            <person name="Brown C.T."/>
            <person name="Hug L.A."/>
            <person name="Sharon I."/>
            <person name="Castelle C.J."/>
            <person name="Probst A.J."/>
            <person name="Thomas B.C."/>
            <person name="Singh A."/>
            <person name="Wilkins M.J."/>
            <person name="Karaoz U."/>
            <person name="Brodie E.L."/>
            <person name="Williams K.H."/>
            <person name="Hubbard S.S."/>
            <person name="Banfield J.F."/>
        </authorList>
    </citation>
    <scope>NUCLEOTIDE SEQUENCE [LARGE SCALE GENOMIC DNA]</scope>
</reference>
<evidence type="ECO:0000313" key="2">
    <source>
        <dbReference type="EMBL" id="OGY16267.1"/>
    </source>
</evidence>
<dbReference type="Proteomes" id="UP000179069">
    <property type="component" value="Unassembled WGS sequence"/>
</dbReference>
<sequence length="93" mass="9981">MKDERGSMPTDGGMRGGRLSGAGQRRGIEGEPPANHGEEAEIQPTDAADPSQQGDSVEETDLPVDASLDSQTASIAKRIDLEAWLRMSRPDLY</sequence>
<dbReference type="AlphaFoldDB" id="A0A1G1VLY9"/>
<accession>A0A1G1VLY9</accession>
<gene>
    <name evidence="2" type="ORF">A2785_01600</name>
</gene>
<comment type="caution">
    <text evidence="2">The sequence shown here is derived from an EMBL/GenBank/DDBJ whole genome shotgun (WGS) entry which is preliminary data.</text>
</comment>
<organism evidence="2 3">
    <name type="scientific">Candidatus Chisholmbacteria bacterium RIFCSPHIGHO2_01_FULL_49_18</name>
    <dbReference type="NCBI Taxonomy" id="1797590"/>
    <lineage>
        <taxon>Bacteria</taxon>
        <taxon>Candidatus Chisholmiibacteriota</taxon>
    </lineage>
</organism>
<protein>
    <submittedName>
        <fullName evidence="2">Uncharacterized protein</fullName>
    </submittedName>
</protein>
<proteinExistence type="predicted"/>
<evidence type="ECO:0000313" key="3">
    <source>
        <dbReference type="Proteomes" id="UP000179069"/>
    </source>
</evidence>
<dbReference type="EMBL" id="MHCI01000018">
    <property type="protein sequence ID" value="OGY16267.1"/>
    <property type="molecule type" value="Genomic_DNA"/>
</dbReference>
<evidence type="ECO:0000256" key="1">
    <source>
        <dbReference type="SAM" id="MobiDB-lite"/>
    </source>
</evidence>
<feature type="region of interest" description="Disordered" evidence="1">
    <location>
        <begin position="1"/>
        <end position="69"/>
    </location>
</feature>
<name>A0A1G1VLY9_9BACT</name>